<dbReference type="Pfam" id="PF10050">
    <property type="entry name" value="DUF2284"/>
    <property type="match status" value="1"/>
</dbReference>
<proteinExistence type="predicted"/>
<dbReference type="AlphaFoldDB" id="A0A410QDR6"/>
<name>A0A410QDR6_9FIRM</name>
<accession>A0A410QDR6</accession>
<reference evidence="2" key="1">
    <citation type="submission" date="2019-01" db="EMBL/GenBank/DDBJ databases">
        <title>Draft genomes of a novel of Sporanaerobacter strains.</title>
        <authorList>
            <person name="Ma S."/>
        </authorList>
    </citation>
    <scope>NUCLEOTIDE SEQUENCE [LARGE SCALE GENOMIC DNA]</scope>
    <source>
        <strain evidence="2">NJN-17</strain>
    </source>
</reference>
<dbReference type="Proteomes" id="UP000287969">
    <property type="component" value="Chromosome"/>
</dbReference>
<dbReference type="EMBL" id="CP035282">
    <property type="protein sequence ID" value="QAT62125.1"/>
    <property type="molecule type" value="Genomic_DNA"/>
</dbReference>
<gene>
    <name evidence="1" type="ORF">EQM13_11270</name>
</gene>
<dbReference type="OrthoDB" id="5420534at2"/>
<organism evidence="1 2">
    <name type="scientific">Acidilutibacter cellobiosedens</name>
    <dbReference type="NCBI Taxonomy" id="2507161"/>
    <lineage>
        <taxon>Bacteria</taxon>
        <taxon>Bacillati</taxon>
        <taxon>Bacillota</taxon>
        <taxon>Tissierellia</taxon>
        <taxon>Tissierellales</taxon>
        <taxon>Acidilutibacteraceae</taxon>
        <taxon>Acidilutibacter</taxon>
    </lineage>
</organism>
<evidence type="ECO:0000313" key="2">
    <source>
        <dbReference type="Proteomes" id="UP000287969"/>
    </source>
</evidence>
<dbReference type="InterPro" id="IPR019271">
    <property type="entry name" value="DUF2284_metal-binding"/>
</dbReference>
<protein>
    <submittedName>
        <fullName evidence="1">DUF2284 domain-containing protein</fullName>
    </submittedName>
</protein>
<keyword evidence="2" id="KW-1185">Reference proteome</keyword>
<dbReference type="KEGG" id="spoa:EQM13_11270"/>
<dbReference type="RefSeq" id="WP_128752707.1">
    <property type="nucleotide sequence ID" value="NZ_CP035282.1"/>
</dbReference>
<sequence length="168" mass="18921">MGKNLFRYIEDAKELGAYDAKVINTNTIKTAPWTIMKCKYGCSNYNSNLCCPPNTPTYKKMQEIVDCYDWAILVQCKSDLSSTAKIIVELEKKFFLSGYYKALGFGAGPCQLCEKCNMEKCKHPSEARPSMESCGIDVYETVKMNGFPIGVLKNREGEKNCYGLVLIK</sequence>
<evidence type="ECO:0000313" key="1">
    <source>
        <dbReference type="EMBL" id="QAT62125.1"/>
    </source>
</evidence>